<evidence type="ECO:0000313" key="2">
    <source>
        <dbReference type="EMBL" id="GBN05085.1"/>
    </source>
</evidence>
<protein>
    <submittedName>
        <fullName evidence="2">Uncharacterized protein</fullName>
    </submittedName>
</protein>
<feature type="region of interest" description="Disordered" evidence="1">
    <location>
        <begin position="200"/>
        <end position="222"/>
    </location>
</feature>
<evidence type="ECO:0000256" key="1">
    <source>
        <dbReference type="SAM" id="MobiDB-lite"/>
    </source>
</evidence>
<comment type="caution">
    <text evidence="2">The sequence shown here is derived from an EMBL/GenBank/DDBJ whole genome shotgun (WGS) entry which is preliminary data.</text>
</comment>
<accession>A0A4Y2KRW5</accession>
<gene>
    <name evidence="2" type="ORF">AVEN_1052_1</name>
</gene>
<sequence>MSSLEKHRAFESQAGMYDLEFFVWVEERKQERCDWIAKEYVCPTCGEKMVLIEKNCSNGYIWVCRKFGVNEHHIKRSVRKGNWFEESKLTIPEVLILAYLTVARIGYQHNETPRVKAVDPYRFLRSERQRQLAIIRDKTPPRPLQSKPLQGKFAAKSLLLSGSFFPRIIESGSSLFCWGGHFRGQQGEVRLIQPCHRFSEDAGSGGAPERRKGDTPGIDTRPSLIASDLQHFSCPSRLRMRIGMKCSF</sequence>
<reference evidence="2 3" key="1">
    <citation type="journal article" date="2019" name="Sci. Rep.">
        <title>Orb-weaving spider Araneus ventricosus genome elucidates the spidroin gene catalogue.</title>
        <authorList>
            <person name="Kono N."/>
            <person name="Nakamura H."/>
            <person name="Ohtoshi R."/>
            <person name="Moran D.A.P."/>
            <person name="Shinohara A."/>
            <person name="Yoshida Y."/>
            <person name="Fujiwara M."/>
            <person name="Mori M."/>
            <person name="Tomita M."/>
            <person name="Arakawa K."/>
        </authorList>
    </citation>
    <scope>NUCLEOTIDE SEQUENCE [LARGE SCALE GENOMIC DNA]</scope>
</reference>
<dbReference type="Proteomes" id="UP000499080">
    <property type="component" value="Unassembled WGS sequence"/>
</dbReference>
<dbReference type="EMBL" id="BGPR01004940">
    <property type="protein sequence ID" value="GBN05085.1"/>
    <property type="molecule type" value="Genomic_DNA"/>
</dbReference>
<name>A0A4Y2KRW5_ARAVE</name>
<evidence type="ECO:0000313" key="3">
    <source>
        <dbReference type="Proteomes" id="UP000499080"/>
    </source>
</evidence>
<dbReference type="OrthoDB" id="6409943at2759"/>
<proteinExistence type="predicted"/>
<organism evidence="2 3">
    <name type="scientific">Araneus ventricosus</name>
    <name type="common">Orbweaver spider</name>
    <name type="synonym">Epeira ventricosa</name>
    <dbReference type="NCBI Taxonomy" id="182803"/>
    <lineage>
        <taxon>Eukaryota</taxon>
        <taxon>Metazoa</taxon>
        <taxon>Ecdysozoa</taxon>
        <taxon>Arthropoda</taxon>
        <taxon>Chelicerata</taxon>
        <taxon>Arachnida</taxon>
        <taxon>Araneae</taxon>
        <taxon>Araneomorphae</taxon>
        <taxon>Entelegynae</taxon>
        <taxon>Araneoidea</taxon>
        <taxon>Araneidae</taxon>
        <taxon>Araneus</taxon>
    </lineage>
</organism>
<dbReference type="AlphaFoldDB" id="A0A4Y2KRW5"/>
<keyword evidence="3" id="KW-1185">Reference proteome</keyword>